<evidence type="ECO:0000313" key="5">
    <source>
        <dbReference type="Proteomes" id="UP001378592"/>
    </source>
</evidence>
<feature type="compositionally biased region" description="Polar residues" evidence="3">
    <location>
        <begin position="753"/>
        <end position="767"/>
    </location>
</feature>
<feature type="compositionally biased region" description="Pro residues" evidence="3">
    <location>
        <begin position="814"/>
        <end position="824"/>
    </location>
</feature>
<evidence type="ECO:0000313" key="4">
    <source>
        <dbReference type="EMBL" id="KAK7870470.1"/>
    </source>
</evidence>
<gene>
    <name evidence="4" type="ORF">R5R35_000746</name>
</gene>
<organism evidence="4 5">
    <name type="scientific">Gryllus longicercus</name>
    <dbReference type="NCBI Taxonomy" id="2509291"/>
    <lineage>
        <taxon>Eukaryota</taxon>
        <taxon>Metazoa</taxon>
        <taxon>Ecdysozoa</taxon>
        <taxon>Arthropoda</taxon>
        <taxon>Hexapoda</taxon>
        <taxon>Insecta</taxon>
        <taxon>Pterygota</taxon>
        <taxon>Neoptera</taxon>
        <taxon>Polyneoptera</taxon>
        <taxon>Orthoptera</taxon>
        <taxon>Ensifera</taxon>
        <taxon>Gryllidea</taxon>
        <taxon>Grylloidea</taxon>
        <taxon>Gryllidae</taxon>
        <taxon>Gryllinae</taxon>
        <taxon>Gryllus</taxon>
    </lineage>
</organism>
<feature type="region of interest" description="Disordered" evidence="3">
    <location>
        <begin position="584"/>
        <end position="701"/>
    </location>
</feature>
<reference evidence="4 5" key="1">
    <citation type="submission" date="2024-03" db="EMBL/GenBank/DDBJ databases">
        <title>The genome assembly and annotation of the cricket Gryllus longicercus Weissman &amp; Gray.</title>
        <authorList>
            <person name="Szrajer S."/>
            <person name="Gray D."/>
            <person name="Ylla G."/>
        </authorList>
    </citation>
    <scope>NUCLEOTIDE SEQUENCE [LARGE SCALE GENOMIC DNA]</scope>
    <source>
        <strain evidence="4">DAG 2021-001</strain>
        <tissue evidence="4">Whole body minus gut</tissue>
    </source>
</reference>
<dbReference type="Proteomes" id="UP001378592">
    <property type="component" value="Unassembled WGS sequence"/>
</dbReference>
<feature type="compositionally biased region" description="Polar residues" evidence="3">
    <location>
        <begin position="634"/>
        <end position="652"/>
    </location>
</feature>
<feature type="compositionally biased region" description="Basic residues" evidence="3">
    <location>
        <begin position="797"/>
        <end position="806"/>
    </location>
</feature>
<feature type="region of interest" description="Disordered" evidence="3">
    <location>
        <begin position="122"/>
        <end position="143"/>
    </location>
</feature>
<sequence length="824" mass="92999">MDHSMSLSAPPAPPTASDCRTLHDFFQYWRTLVVQEQRYREQLQELQALAAARESESSELRDRASTLQADVEDKASTMLRLQSELELANKQSELLRQKLRQMEEDIAGFKRYNAQLAAELAAKAEDETSESEAEEVLQRRRKEEQMEEQLQRLRERAAERDARAQQLAGDAARLEAELAAARAERDSLDAQRRQMLQERQEEMQIVQKALEEAQAESAAAKRRFDQDFERLRTVNTAREQQLLEDFEWKLREVQQTCKRRLQESERAAEQRVAAARQELEQRLSAAERRVADLYDTQRALRTATRDIERAHEGELKLKEEITRLKALVETERNFAATIQRNYDRQVTDAERKLEARVQEMRDELTQQWEDKVRGECARLRGELQQLHAEEIALAVRAAREERDAGHQAALAQLERRLQNALNEVTALRTRMAEKEAQHERDLADAQTNADSAAFELRRKLDKLDMQYQEQIEKLQEQHEQHIEKLTEDNDRRVAQMEQTWQMQVTSTRTTLELVKEQLERDAQDRLEALERQHQRKLEEQWQQLTAERERALEEAHDKHHQQLEQLRKDLEEASKDNPVKDLETAGLRSAETVRTPQTAIIQSGEGSSIPSLPAGVPRENCEQVSEESGELGTPQCSPSLQLPAEQSEQNVDTQREAEQLEPQGERGTVPAAAAGETDNGASAGGCIIIQPGGDDETTADAAAINTAAIQLMQTDEQCGGEGSSARKRGNGADKQSGNSTGPPTRMGSGVPSGASQPKGQGKQSNTSKGRHGRHKSTTASAQQNGRGGLQGVSRSSRNSRKSRNARNVRTSGPGPGPNNPRPTQ</sequence>
<feature type="coiled-coil region" evidence="2">
    <location>
        <begin position="369"/>
        <end position="491"/>
    </location>
</feature>
<dbReference type="AlphaFoldDB" id="A0AAN9VYF7"/>
<feature type="coiled-coil region" evidence="2">
    <location>
        <begin position="258"/>
        <end position="296"/>
    </location>
</feature>
<evidence type="ECO:0000256" key="1">
    <source>
        <dbReference type="ARBA" id="ARBA00023054"/>
    </source>
</evidence>
<dbReference type="PANTHER" id="PTHR18870:SF9">
    <property type="entry name" value="PROTEIN TAG-278-RELATED"/>
    <property type="match status" value="1"/>
</dbReference>
<comment type="caution">
    <text evidence="4">The sequence shown here is derived from an EMBL/GenBank/DDBJ whole genome shotgun (WGS) entry which is preliminary data.</text>
</comment>
<name>A0AAN9VYF7_9ORTH</name>
<feature type="coiled-coil region" evidence="2">
    <location>
        <begin position="515"/>
        <end position="576"/>
    </location>
</feature>
<dbReference type="PANTHER" id="PTHR18870">
    <property type="entry name" value="PROTEIN TAG-278-RELATED"/>
    <property type="match status" value="1"/>
</dbReference>
<keyword evidence="5" id="KW-1185">Reference proteome</keyword>
<accession>A0AAN9VYF7</accession>
<feature type="region of interest" description="Disordered" evidence="3">
    <location>
        <begin position="715"/>
        <end position="824"/>
    </location>
</feature>
<feature type="compositionally biased region" description="Polar residues" evidence="3">
    <location>
        <begin position="592"/>
        <end position="610"/>
    </location>
</feature>
<feature type="compositionally biased region" description="Polar residues" evidence="3">
    <location>
        <begin position="733"/>
        <end position="742"/>
    </location>
</feature>
<evidence type="ECO:0000256" key="2">
    <source>
        <dbReference type="SAM" id="Coils"/>
    </source>
</evidence>
<protein>
    <submittedName>
        <fullName evidence="4">Uncharacterized protein</fullName>
    </submittedName>
</protein>
<keyword evidence="1 2" id="KW-0175">Coiled coil</keyword>
<dbReference type="EMBL" id="JAZDUA010000057">
    <property type="protein sequence ID" value="KAK7870470.1"/>
    <property type="molecule type" value="Genomic_DNA"/>
</dbReference>
<proteinExistence type="predicted"/>
<evidence type="ECO:0000256" key="3">
    <source>
        <dbReference type="SAM" id="MobiDB-lite"/>
    </source>
</evidence>